<gene>
    <name evidence="2" type="ORF">B0H16DRAFT_1888299</name>
</gene>
<accession>A0AAD7IRE4</accession>
<dbReference type="AlphaFoldDB" id="A0AAD7IRE4"/>
<protein>
    <submittedName>
        <fullName evidence="2">Uncharacterized protein</fullName>
    </submittedName>
</protein>
<sequence length="249" mass="27759">MGNTPSILEATPQEHALFTARHLEKQRQILIWPPETSVPPGHVQIQFYSYRFQARDALRPDMDAVLSLEKSGALSLFAVRRLWGLETCSIIDPIELKLGFPADPNWLSADTVEELVRKHGCIKVIEPYASYETVAKRQLRHIALATLSLLRSYSIIAYAGVRALSRVLAKPCITKTHHLDWTRLGLPLVLFFLVLCKRELLTALINAITPDACLTFVLAALFLTVPNAQHALVPVGLEDEKSTVFVLSG</sequence>
<proteinExistence type="predicted"/>
<feature type="transmembrane region" description="Helical" evidence="1">
    <location>
        <begin position="142"/>
        <end position="161"/>
    </location>
</feature>
<keyword evidence="3" id="KW-1185">Reference proteome</keyword>
<feature type="transmembrane region" description="Helical" evidence="1">
    <location>
        <begin position="203"/>
        <end position="225"/>
    </location>
</feature>
<keyword evidence="1" id="KW-0472">Membrane</keyword>
<dbReference type="EMBL" id="JARKIB010000071">
    <property type="protein sequence ID" value="KAJ7748934.1"/>
    <property type="molecule type" value="Genomic_DNA"/>
</dbReference>
<organism evidence="2 3">
    <name type="scientific">Mycena metata</name>
    <dbReference type="NCBI Taxonomy" id="1033252"/>
    <lineage>
        <taxon>Eukaryota</taxon>
        <taxon>Fungi</taxon>
        <taxon>Dikarya</taxon>
        <taxon>Basidiomycota</taxon>
        <taxon>Agaricomycotina</taxon>
        <taxon>Agaricomycetes</taxon>
        <taxon>Agaricomycetidae</taxon>
        <taxon>Agaricales</taxon>
        <taxon>Marasmiineae</taxon>
        <taxon>Mycenaceae</taxon>
        <taxon>Mycena</taxon>
    </lineage>
</organism>
<name>A0AAD7IRE4_9AGAR</name>
<keyword evidence="1" id="KW-1133">Transmembrane helix</keyword>
<comment type="caution">
    <text evidence="2">The sequence shown here is derived from an EMBL/GenBank/DDBJ whole genome shotgun (WGS) entry which is preliminary data.</text>
</comment>
<keyword evidence="1" id="KW-0812">Transmembrane</keyword>
<dbReference type="Proteomes" id="UP001215598">
    <property type="component" value="Unassembled WGS sequence"/>
</dbReference>
<evidence type="ECO:0000313" key="3">
    <source>
        <dbReference type="Proteomes" id="UP001215598"/>
    </source>
</evidence>
<reference evidence="2" key="1">
    <citation type="submission" date="2023-03" db="EMBL/GenBank/DDBJ databases">
        <title>Massive genome expansion in bonnet fungi (Mycena s.s.) driven by repeated elements and novel gene families across ecological guilds.</title>
        <authorList>
            <consortium name="Lawrence Berkeley National Laboratory"/>
            <person name="Harder C.B."/>
            <person name="Miyauchi S."/>
            <person name="Viragh M."/>
            <person name="Kuo A."/>
            <person name="Thoen E."/>
            <person name="Andreopoulos B."/>
            <person name="Lu D."/>
            <person name="Skrede I."/>
            <person name="Drula E."/>
            <person name="Henrissat B."/>
            <person name="Morin E."/>
            <person name="Kohler A."/>
            <person name="Barry K."/>
            <person name="LaButti K."/>
            <person name="Morin E."/>
            <person name="Salamov A."/>
            <person name="Lipzen A."/>
            <person name="Mereny Z."/>
            <person name="Hegedus B."/>
            <person name="Baldrian P."/>
            <person name="Stursova M."/>
            <person name="Weitz H."/>
            <person name="Taylor A."/>
            <person name="Grigoriev I.V."/>
            <person name="Nagy L.G."/>
            <person name="Martin F."/>
            <person name="Kauserud H."/>
        </authorList>
    </citation>
    <scope>NUCLEOTIDE SEQUENCE</scope>
    <source>
        <strain evidence="2">CBHHK182m</strain>
    </source>
</reference>
<feature type="transmembrane region" description="Helical" evidence="1">
    <location>
        <begin position="181"/>
        <end position="196"/>
    </location>
</feature>
<evidence type="ECO:0000256" key="1">
    <source>
        <dbReference type="SAM" id="Phobius"/>
    </source>
</evidence>
<evidence type="ECO:0000313" key="2">
    <source>
        <dbReference type="EMBL" id="KAJ7748934.1"/>
    </source>
</evidence>